<sequence length="89" mass="9929">MLGANTTTEGLPLLLEAAGRCPPEDVGGAPGYAEYLDAIRDPTHPEHERMRLWGPEQFDPDVVDRKALEAAINELSGIWKPRRHKLRSK</sequence>
<protein>
    <recommendedName>
        <fullName evidence="1">Plasmid pRiA4b Orf3-like domain-containing protein</fullName>
    </recommendedName>
</protein>
<evidence type="ECO:0000259" key="1">
    <source>
        <dbReference type="Pfam" id="PF07929"/>
    </source>
</evidence>
<evidence type="ECO:0000313" key="2">
    <source>
        <dbReference type="EMBL" id="KRQ93605.1"/>
    </source>
</evidence>
<gene>
    <name evidence="2" type="ORF">CP49_26220</name>
</gene>
<dbReference type="AlphaFoldDB" id="A0A0R3KL02"/>
<name>A0A0R3KL02_9BRAD</name>
<dbReference type="SUPFAM" id="SSF159941">
    <property type="entry name" value="MM3350-like"/>
    <property type="match status" value="1"/>
</dbReference>
<dbReference type="Proteomes" id="UP000051913">
    <property type="component" value="Unassembled WGS sequence"/>
</dbReference>
<proteinExistence type="predicted"/>
<organism evidence="2 3">
    <name type="scientific">Bradyrhizobium valentinum</name>
    <dbReference type="NCBI Taxonomy" id="1518501"/>
    <lineage>
        <taxon>Bacteria</taxon>
        <taxon>Pseudomonadati</taxon>
        <taxon>Pseudomonadota</taxon>
        <taxon>Alphaproteobacteria</taxon>
        <taxon>Hyphomicrobiales</taxon>
        <taxon>Nitrobacteraceae</taxon>
        <taxon>Bradyrhizobium</taxon>
    </lineage>
</organism>
<dbReference type="EMBL" id="LLXX01000220">
    <property type="protein sequence ID" value="KRQ93605.1"/>
    <property type="molecule type" value="Genomic_DNA"/>
</dbReference>
<dbReference type="InterPro" id="IPR012912">
    <property type="entry name" value="Plasmid_pRiA4b_Orf3-like"/>
</dbReference>
<reference evidence="2 3" key="1">
    <citation type="submission" date="2014-03" db="EMBL/GenBank/DDBJ databases">
        <title>Bradyrhizobium valentinum sp. nov., isolated from effective nodules of Lupinus mariae-josephae, a lupine endemic of basic-lime soils in Eastern Spain.</title>
        <authorList>
            <person name="Duran D."/>
            <person name="Rey L."/>
            <person name="Navarro A."/>
            <person name="Busquets A."/>
            <person name="Imperial J."/>
            <person name="Ruiz-Argueso T."/>
        </authorList>
    </citation>
    <scope>NUCLEOTIDE SEQUENCE [LARGE SCALE GENOMIC DNA]</scope>
    <source>
        <strain evidence="2 3">LmjM3</strain>
    </source>
</reference>
<dbReference type="InterPro" id="IPR024047">
    <property type="entry name" value="MM3350-like_sf"/>
</dbReference>
<keyword evidence="3" id="KW-1185">Reference proteome</keyword>
<comment type="caution">
    <text evidence="2">The sequence shown here is derived from an EMBL/GenBank/DDBJ whole genome shotgun (WGS) entry which is preliminary data.</text>
</comment>
<dbReference type="PANTHER" id="PTHR41878">
    <property type="entry name" value="LEXA REPRESSOR-RELATED"/>
    <property type="match status" value="1"/>
</dbReference>
<dbReference type="PANTHER" id="PTHR41878:SF1">
    <property type="entry name" value="TNPR PROTEIN"/>
    <property type="match status" value="1"/>
</dbReference>
<accession>A0A0R3KL02</accession>
<dbReference type="Gene3D" id="3.10.290.30">
    <property type="entry name" value="MM3350-like"/>
    <property type="match status" value="1"/>
</dbReference>
<dbReference type="Pfam" id="PF07929">
    <property type="entry name" value="PRiA4_ORF3"/>
    <property type="match status" value="1"/>
</dbReference>
<evidence type="ECO:0000313" key="3">
    <source>
        <dbReference type="Proteomes" id="UP000051913"/>
    </source>
</evidence>
<feature type="domain" description="Plasmid pRiA4b Orf3-like" evidence="1">
    <location>
        <begin position="9"/>
        <end position="66"/>
    </location>
</feature>